<keyword evidence="2" id="KW-0812">Transmembrane</keyword>
<feature type="transmembrane region" description="Helical" evidence="2">
    <location>
        <begin position="137"/>
        <end position="157"/>
    </location>
</feature>
<evidence type="ECO:0000256" key="2">
    <source>
        <dbReference type="SAM" id="Phobius"/>
    </source>
</evidence>
<keyword evidence="2" id="KW-1133">Transmembrane helix</keyword>
<dbReference type="Proteomes" id="UP000198896">
    <property type="component" value="Unassembled WGS sequence"/>
</dbReference>
<feature type="compositionally biased region" description="Polar residues" evidence="1">
    <location>
        <begin position="73"/>
        <end position="89"/>
    </location>
</feature>
<organism evidence="4 5">
    <name type="scientific">Succiniclasticum ruminis DSM 9236</name>
    <dbReference type="NCBI Taxonomy" id="1123323"/>
    <lineage>
        <taxon>Bacteria</taxon>
        <taxon>Bacillati</taxon>
        <taxon>Bacillota</taxon>
        <taxon>Negativicutes</taxon>
        <taxon>Acidaminococcales</taxon>
        <taxon>Acidaminococcaceae</taxon>
        <taxon>Succiniclasticum</taxon>
    </lineage>
</organism>
<evidence type="ECO:0000313" key="4">
    <source>
        <dbReference type="EMBL" id="SFE87954.1"/>
    </source>
</evidence>
<dbReference type="STRING" id="1123323.SAMN05216245_1292"/>
<dbReference type="Pfam" id="PF12773">
    <property type="entry name" value="DZR"/>
    <property type="match status" value="1"/>
</dbReference>
<protein>
    <submittedName>
        <fullName evidence="4">Double zinc ribbon</fullName>
    </submittedName>
</protein>
<dbReference type="RefSeq" id="WP_093914322.1">
    <property type="nucleotide sequence ID" value="NZ_FONL01000029.1"/>
</dbReference>
<name>A0A1I2E4U3_9FIRM</name>
<evidence type="ECO:0000313" key="5">
    <source>
        <dbReference type="Proteomes" id="UP000198896"/>
    </source>
</evidence>
<dbReference type="EMBL" id="FONL01000029">
    <property type="protein sequence ID" value="SFE87954.1"/>
    <property type="molecule type" value="Genomic_DNA"/>
</dbReference>
<dbReference type="InterPro" id="IPR025874">
    <property type="entry name" value="DZR"/>
</dbReference>
<accession>A0A1I2E4U3</accession>
<feature type="region of interest" description="Disordered" evidence="1">
    <location>
        <begin position="73"/>
        <end position="94"/>
    </location>
</feature>
<reference evidence="4 5" key="1">
    <citation type="submission" date="2016-10" db="EMBL/GenBank/DDBJ databases">
        <authorList>
            <person name="de Groot N.N."/>
        </authorList>
    </citation>
    <scope>NUCLEOTIDE SEQUENCE [LARGE SCALE GENOMIC DNA]</scope>
    <source>
        <strain evidence="4 5">DSM 9236</strain>
    </source>
</reference>
<proteinExistence type="predicted"/>
<sequence>MKSCLNCNIEIDDKFTFCPQCGSRLQEIVEANFCPYCGNQIETEGVFCPYCGNSISDDYSNSMASPITTGQYNTKTDGQNNSAHNTSHSIPKEQKTEEGLSFSSIIKYILYLIGGFFLLFIMKVLSKGMIKSFMREGFSLTFVVCGIIVALICYYFMYGNKK</sequence>
<dbReference type="AlphaFoldDB" id="A0A1I2E4U3"/>
<dbReference type="OrthoDB" id="4377018at2"/>
<feature type="transmembrane region" description="Helical" evidence="2">
    <location>
        <begin position="105"/>
        <end position="125"/>
    </location>
</feature>
<feature type="domain" description="DZANK-type" evidence="3">
    <location>
        <begin position="4"/>
        <end position="52"/>
    </location>
</feature>
<keyword evidence="5" id="KW-1185">Reference proteome</keyword>
<evidence type="ECO:0000259" key="3">
    <source>
        <dbReference type="Pfam" id="PF12773"/>
    </source>
</evidence>
<evidence type="ECO:0000256" key="1">
    <source>
        <dbReference type="SAM" id="MobiDB-lite"/>
    </source>
</evidence>
<gene>
    <name evidence="4" type="ORF">SAMN05216245_1292</name>
</gene>
<keyword evidence="2" id="KW-0472">Membrane</keyword>